<dbReference type="CDD" id="cd07331">
    <property type="entry name" value="M48C_Oma1_like"/>
    <property type="match status" value="1"/>
</dbReference>
<evidence type="ECO:0000259" key="11">
    <source>
        <dbReference type="Pfam" id="PF01435"/>
    </source>
</evidence>
<sequence>MLIIVRAFRHSCSLGRVNQLHTQSKLISNIELHCRSGIAKGTTINGNVRGLQTSQTLLSGIRCLSQRSIQHQLILIRRQPQECSIRWFHRSQRHQAQPLLLLMVFKSIAKISAVISGRAFRKWRTSLPQHKSESITETVKRNVWKIAGAVASLFGLGLVYYYSHIEQTPITNRKRFLALNSKQLADVIEVEYEQHLKDFEGLILPTSHPLHEVVERITTSLLKGNQDLHQIRDKTWTIHVVNKDIKNAFVLPAEQISLFEFLDLFMIIVLGGIWAILPNDGLAIVATWFKNKVVELLLTMPYSRLLETEADEVGLQLAAKACLDVRESQVFWETMSRNSPVTEDLVFLSTHPTHSQRAKHLEELIPQAIRVREYCGCAPLPIRDPRTVEANTLAEAG</sequence>
<dbReference type="STRING" id="307972.A0A2G8KMB5"/>
<evidence type="ECO:0000256" key="6">
    <source>
        <dbReference type="ARBA" id="ARBA00038233"/>
    </source>
</evidence>
<dbReference type="PANTHER" id="PTHR22726">
    <property type="entry name" value="METALLOENDOPEPTIDASE OMA1"/>
    <property type="match status" value="1"/>
</dbReference>
<gene>
    <name evidence="12" type="ORF">BSL78_13987</name>
</gene>
<evidence type="ECO:0000256" key="7">
    <source>
        <dbReference type="ARBA" id="ARBA00040360"/>
    </source>
</evidence>
<evidence type="ECO:0000256" key="3">
    <source>
        <dbReference type="ARBA" id="ARBA00022801"/>
    </source>
</evidence>
<evidence type="ECO:0000256" key="4">
    <source>
        <dbReference type="ARBA" id="ARBA00022833"/>
    </source>
</evidence>
<dbReference type="GO" id="GO:0046872">
    <property type="term" value="F:metal ion binding"/>
    <property type="evidence" value="ECO:0007669"/>
    <property type="project" value="UniProtKB-KW"/>
</dbReference>
<evidence type="ECO:0000313" key="12">
    <source>
        <dbReference type="EMBL" id="PIK49153.1"/>
    </source>
</evidence>
<dbReference type="EMBL" id="MRZV01000478">
    <property type="protein sequence ID" value="PIK49153.1"/>
    <property type="molecule type" value="Genomic_DNA"/>
</dbReference>
<dbReference type="OrthoDB" id="7464992at2759"/>
<feature type="domain" description="Peptidase M48" evidence="11">
    <location>
        <begin position="271"/>
        <end position="364"/>
    </location>
</feature>
<dbReference type="Proteomes" id="UP000230750">
    <property type="component" value="Unassembled WGS sequence"/>
</dbReference>
<keyword evidence="4 9" id="KW-0862">Zinc</keyword>
<keyword evidence="2" id="KW-0479">Metal-binding</keyword>
<dbReference type="AlphaFoldDB" id="A0A2G8KMB5"/>
<feature type="transmembrane region" description="Helical" evidence="10">
    <location>
        <begin position="99"/>
        <end position="120"/>
    </location>
</feature>
<keyword evidence="10" id="KW-1133">Transmembrane helix</keyword>
<dbReference type="GO" id="GO:0034982">
    <property type="term" value="P:mitochondrial protein processing"/>
    <property type="evidence" value="ECO:0007669"/>
    <property type="project" value="TreeGrafter"/>
</dbReference>
<dbReference type="GO" id="GO:0005743">
    <property type="term" value="C:mitochondrial inner membrane"/>
    <property type="evidence" value="ECO:0007669"/>
    <property type="project" value="TreeGrafter"/>
</dbReference>
<feature type="transmembrane region" description="Helical" evidence="10">
    <location>
        <begin position="256"/>
        <end position="277"/>
    </location>
</feature>
<name>A0A2G8KMB5_STIJA</name>
<keyword evidence="10" id="KW-0812">Transmembrane</keyword>
<keyword evidence="5 9" id="KW-0482">Metalloprotease</keyword>
<evidence type="ECO:0000256" key="9">
    <source>
        <dbReference type="RuleBase" id="RU003983"/>
    </source>
</evidence>
<comment type="caution">
    <text evidence="12">The sequence shown here is derived from an EMBL/GenBank/DDBJ whole genome shotgun (WGS) entry which is preliminary data.</text>
</comment>
<feature type="transmembrane region" description="Helical" evidence="10">
    <location>
        <begin position="143"/>
        <end position="163"/>
    </location>
</feature>
<keyword evidence="10" id="KW-0472">Membrane</keyword>
<keyword evidence="3 9" id="KW-0378">Hydrolase</keyword>
<comment type="cofactor">
    <cofactor evidence="9">
        <name>Zn(2+)</name>
        <dbReference type="ChEBI" id="CHEBI:29105"/>
    </cofactor>
    <text evidence="9">Binds 1 zinc ion per subunit.</text>
</comment>
<evidence type="ECO:0000256" key="8">
    <source>
        <dbReference type="ARBA" id="ARBA00042978"/>
    </source>
</evidence>
<dbReference type="Pfam" id="PF01435">
    <property type="entry name" value="Peptidase_M48"/>
    <property type="match status" value="1"/>
</dbReference>
<dbReference type="GO" id="GO:0004222">
    <property type="term" value="F:metalloendopeptidase activity"/>
    <property type="evidence" value="ECO:0007669"/>
    <property type="project" value="InterPro"/>
</dbReference>
<keyword evidence="13" id="KW-1185">Reference proteome</keyword>
<dbReference type="GO" id="GO:0006515">
    <property type="term" value="P:protein quality control for misfolded or incompletely synthesized proteins"/>
    <property type="evidence" value="ECO:0007669"/>
    <property type="project" value="TreeGrafter"/>
</dbReference>
<evidence type="ECO:0000313" key="13">
    <source>
        <dbReference type="Proteomes" id="UP000230750"/>
    </source>
</evidence>
<evidence type="ECO:0000256" key="10">
    <source>
        <dbReference type="SAM" id="Phobius"/>
    </source>
</evidence>
<protein>
    <recommendedName>
        <fullName evidence="7">Metalloendopeptidase OMA1, mitochondrial</fullName>
    </recommendedName>
    <alternativeName>
        <fullName evidence="8">Overlapping with the m-AAA protease 1 homolog</fullName>
    </alternativeName>
</protein>
<proteinExistence type="inferred from homology"/>
<organism evidence="12 13">
    <name type="scientific">Stichopus japonicus</name>
    <name type="common">Sea cucumber</name>
    <dbReference type="NCBI Taxonomy" id="307972"/>
    <lineage>
        <taxon>Eukaryota</taxon>
        <taxon>Metazoa</taxon>
        <taxon>Echinodermata</taxon>
        <taxon>Eleutherozoa</taxon>
        <taxon>Echinozoa</taxon>
        <taxon>Holothuroidea</taxon>
        <taxon>Aspidochirotacea</taxon>
        <taxon>Aspidochirotida</taxon>
        <taxon>Stichopodidae</taxon>
        <taxon>Apostichopus</taxon>
    </lineage>
</organism>
<dbReference type="InterPro" id="IPR051156">
    <property type="entry name" value="Mito/Outer_Membr_Metalloprot"/>
</dbReference>
<accession>A0A2G8KMB5</accession>
<dbReference type="PANTHER" id="PTHR22726:SF1">
    <property type="entry name" value="METALLOENDOPEPTIDASE OMA1, MITOCHONDRIAL"/>
    <property type="match status" value="1"/>
</dbReference>
<dbReference type="InterPro" id="IPR001915">
    <property type="entry name" value="Peptidase_M48"/>
</dbReference>
<reference evidence="12 13" key="1">
    <citation type="journal article" date="2017" name="PLoS Biol.">
        <title>The sea cucumber genome provides insights into morphological evolution and visceral regeneration.</title>
        <authorList>
            <person name="Zhang X."/>
            <person name="Sun L."/>
            <person name="Yuan J."/>
            <person name="Sun Y."/>
            <person name="Gao Y."/>
            <person name="Zhang L."/>
            <person name="Li S."/>
            <person name="Dai H."/>
            <person name="Hamel J.F."/>
            <person name="Liu C."/>
            <person name="Yu Y."/>
            <person name="Liu S."/>
            <person name="Lin W."/>
            <person name="Guo K."/>
            <person name="Jin S."/>
            <person name="Xu P."/>
            <person name="Storey K.B."/>
            <person name="Huan P."/>
            <person name="Zhang T."/>
            <person name="Zhou Y."/>
            <person name="Zhang J."/>
            <person name="Lin C."/>
            <person name="Li X."/>
            <person name="Xing L."/>
            <person name="Huo D."/>
            <person name="Sun M."/>
            <person name="Wang L."/>
            <person name="Mercier A."/>
            <person name="Li F."/>
            <person name="Yang H."/>
            <person name="Xiang J."/>
        </authorList>
    </citation>
    <scope>NUCLEOTIDE SEQUENCE [LARGE SCALE GENOMIC DNA]</scope>
    <source>
        <strain evidence="12">Shaxun</strain>
        <tissue evidence="12">Muscle</tissue>
    </source>
</reference>
<evidence type="ECO:0000256" key="1">
    <source>
        <dbReference type="ARBA" id="ARBA00022670"/>
    </source>
</evidence>
<comment type="similarity">
    <text evidence="6 9">Belongs to the peptidase M48 family.</text>
</comment>
<evidence type="ECO:0000256" key="2">
    <source>
        <dbReference type="ARBA" id="ARBA00022723"/>
    </source>
</evidence>
<evidence type="ECO:0000256" key="5">
    <source>
        <dbReference type="ARBA" id="ARBA00023049"/>
    </source>
</evidence>
<keyword evidence="1 9" id="KW-0645">Protease</keyword>